<comment type="cofactor">
    <cofactor evidence="1">
        <name>FAD</name>
        <dbReference type="ChEBI" id="CHEBI:57692"/>
    </cofactor>
</comment>
<dbReference type="PANTHER" id="PTHR11748:SF103">
    <property type="entry name" value="GLYCOLATE OXIDASE SUBUNIT GLCE"/>
    <property type="match status" value="1"/>
</dbReference>
<dbReference type="PROSITE" id="PS51387">
    <property type="entry name" value="FAD_PCMH"/>
    <property type="match status" value="1"/>
</dbReference>
<gene>
    <name evidence="6" type="ORF">SSPH_04087</name>
</gene>
<evidence type="ECO:0000313" key="6">
    <source>
        <dbReference type="EMBL" id="CVK21400.1"/>
    </source>
</evidence>
<dbReference type="EMBL" id="FCOW01000034">
    <property type="protein sequence ID" value="CVK21400.1"/>
    <property type="molecule type" value="Genomic_DNA"/>
</dbReference>
<protein>
    <submittedName>
        <fullName evidence="6">FAD-linked oxidoreductase</fullName>
        <ecNumber evidence="6">1.-.-.-</ecNumber>
    </submittedName>
</protein>
<evidence type="ECO:0000256" key="2">
    <source>
        <dbReference type="ARBA" id="ARBA00022630"/>
    </source>
</evidence>
<dbReference type="InterPro" id="IPR016166">
    <property type="entry name" value="FAD-bd_PCMH"/>
</dbReference>
<dbReference type="PANTHER" id="PTHR11748">
    <property type="entry name" value="D-LACTATE DEHYDROGENASE"/>
    <property type="match status" value="1"/>
</dbReference>
<sequence>MNVSKTVAIASSEQLQNIFRQAQQEKNPVYLYRKPGDYGISLDLSKWNEVEEFDVDNLMIIVPPGILLRELNELVTAKGLRFIPADSPYLAGLSVGEWVYRGCPNLSSWKYGAGKHFLLGSSYVFPNGEITDVGGKCIKNVSGYDLTRFLAGAYADFAVGVRFVLKLMPQPACRRCYDVAISSLADVNRLVSALHSQPVPPAWLYWADAAAGSQLFAQQQAAHRIIFELDGNAAEVNDYAAAVDKLLIACNAEKAALLTALPDVSQLEEQAAGFWLLDEFKVPYPAISEFAEKVTAALAEFHWNGGLFGQLANGKIHLYVEKTDSRLNSFIARLQTEAAALGGAASGKYERVYGDGGSGILAVIEKNFKQQLDPAQIFNPAAEVTK</sequence>
<keyword evidence="3" id="KW-0274">FAD</keyword>
<dbReference type="Pfam" id="PF01565">
    <property type="entry name" value="FAD_binding_4"/>
    <property type="match status" value="1"/>
</dbReference>
<dbReference type="RefSeq" id="WP_075757035.1">
    <property type="nucleotide sequence ID" value="NZ_CP146991.1"/>
</dbReference>
<proteinExistence type="predicted"/>
<organism evidence="6 7">
    <name type="scientific">Sporomusa sphaeroides DSM 2875</name>
    <dbReference type="NCBI Taxonomy" id="1337886"/>
    <lineage>
        <taxon>Bacteria</taxon>
        <taxon>Bacillati</taxon>
        <taxon>Bacillota</taxon>
        <taxon>Negativicutes</taxon>
        <taxon>Selenomonadales</taxon>
        <taxon>Sporomusaceae</taxon>
        <taxon>Sporomusa</taxon>
    </lineage>
</organism>
<keyword evidence="2" id="KW-0285">Flavoprotein</keyword>
<feature type="domain" description="FAD-binding PCMH-type" evidence="5">
    <location>
        <begin position="1"/>
        <end position="170"/>
    </location>
</feature>
<dbReference type="GO" id="GO:0016491">
    <property type="term" value="F:oxidoreductase activity"/>
    <property type="evidence" value="ECO:0007669"/>
    <property type="project" value="UniProtKB-KW"/>
</dbReference>
<keyword evidence="7" id="KW-1185">Reference proteome</keyword>
<dbReference type="EC" id="1.-.-.-" evidence="6"/>
<dbReference type="Pfam" id="PF02913">
    <property type="entry name" value="FAD-oxidase_C"/>
    <property type="match status" value="1"/>
</dbReference>
<keyword evidence="4 6" id="KW-0560">Oxidoreductase</keyword>
<evidence type="ECO:0000256" key="3">
    <source>
        <dbReference type="ARBA" id="ARBA00022827"/>
    </source>
</evidence>
<accession>A0ABM9W8D3</accession>
<evidence type="ECO:0000256" key="1">
    <source>
        <dbReference type="ARBA" id="ARBA00001974"/>
    </source>
</evidence>
<dbReference type="Gene3D" id="3.30.465.10">
    <property type="match status" value="1"/>
</dbReference>
<dbReference type="InterPro" id="IPR036318">
    <property type="entry name" value="FAD-bd_PCMH-like_sf"/>
</dbReference>
<dbReference type="InterPro" id="IPR016169">
    <property type="entry name" value="FAD-bd_PCMH_sub2"/>
</dbReference>
<evidence type="ECO:0000256" key="4">
    <source>
        <dbReference type="ARBA" id="ARBA00023002"/>
    </source>
</evidence>
<evidence type="ECO:0000313" key="7">
    <source>
        <dbReference type="Proteomes" id="UP000245702"/>
    </source>
</evidence>
<dbReference type="SUPFAM" id="SSF56176">
    <property type="entry name" value="FAD-binding/transporter-associated domain-like"/>
    <property type="match status" value="1"/>
</dbReference>
<dbReference type="SUPFAM" id="SSF55103">
    <property type="entry name" value="FAD-linked oxidases, C-terminal domain"/>
    <property type="match status" value="1"/>
</dbReference>
<reference evidence="6 7" key="1">
    <citation type="submission" date="2016-01" db="EMBL/GenBank/DDBJ databases">
        <authorList>
            <person name="Brown R."/>
        </authorList>
    </citation>
    <scope>NUCLEOTIDE SEQUENCE [LARGE SCALE GENOMIC DNA]</scope>
    <source>
        <strain evidence="6">Sporomusa sphaeroides DSM 2875</strain>
    </source>
</reference>
<dbReference type="InterPro" id="IPR016164">
    <property type="entry name" value="FAD-linked_Oxase-like_C"/>
</dbReference>
<evidence type="ECO:0000259" key="5">
    <source>
        <dbReference type="PROSITE" id="PS51387"/>
    </source>
</evidence>
<name>A0ABM9W8D3_9FIRM</name>
<dbReference type="InterPro" id="IPR004113">
    <property type="entry name" value="FAD-bd_oxidored_4_C"/>
</dbReference>
<dbReference type="InterPro" id="IPR006094">
    <property type="entry name" value="Oxid_FAD_bind_N"/>
</dbReference>
<comment type="caution">
    <text evidence="6">The sequence shown here is derived from an EMBL/GenBank/DDBJ whole genome shotgun (WGS) entry which is preliminary data.</text>
</comment>
<dbReference type="Proteomes" id="UP000245702">
    <property type="component" value="Unassembled WGS sequence"/>
</dbReference>